<dbReference type="HOGENOM" id="CLU_031644_0_0_1"/>
<dbReference type="InterPro" id="IPR058602">
    <property type="entry name" value="YAG7_dimerisation_dom"/>
</dbReference>
<dbReference type="EMBL" id="JNVN01003643">
    <property type="protein sequence ID" value="KHJ30778.1"/>
    <property type="molecule type" value="Genomic_DNA"/>
</dbReference>
<evidence type="ECO:0000256" key="1">
    <source>
        <dbReference type="SAM" id="Coils"/>
    </source>
</evidence>
<feature type="region of interest" description="Disordered" evidence="2">
    <location>
        <begin position="334"/>
        <end position="450"/>
    </location>
</feature>
<dbReference type="OMA" id="SIQYSAI"/>
<feature type="compositionally biased region" description="Polar residues" evidence="2">
    <location>
        <begin position="334"/>
        <end position="351"/>
    </location>
</feature>
<feature type="compositionally biased region" description="Polar residues" evidence="2">
    <location>
        <begin position="34"/>
        <end position="52"/>
    </location>
</feature>
<name>A0A0B1NXW1_UNCNE</name>
<evidence type="ECO:0000259" key="3">
    <source>
        <dbReference type="Pfam" id="PF26434"/>
    </source>
</evidence>
<gene>
    <name evidence="4" type="ORF">EV44_g4416</name>
</gene>
<comment type="caution">
    <text evidence="4">The sequence shown here is derived from an EMBL/GenBank/DDBJ whole genome shotgun (WGS) entry which is preliminary data.</text>
</comment>
<feature type="region of interest" description="Disordered" evidence="2">
    <location>
        <begin position="1"/>
        <end position="61"/>
    </location>
</feature>
<feature type="compositionally biased region" description="Polar residues" evidence="2">
    <location>
        <begin position="1"/>
        <end position="11"/>
    </location>
</feature>
<protein>
    <recommendedName>
        <fullName evidence="3">YAG7-like dimerisation domain-containing protein</fullName>
    </recommendedName>
</protein>
<dbReference type="STRING" id="52586.A0A0B1NXW1"/>
<sequence>MAVSETVNQLVKSDSNPKSAKKKKAVKVLATEVSSNSTPLETSQPNGTSHSINGDGPHDNPYIRELQKSIRNINKKITNASKVDNVIAENPDKTLDELVTARKINADQKAQVLKKPALQASLVQLEEQVAQYIKLDAEIKIKYQKEKEALEEKLKEIARKELEESLALAKTEAQETAAKHLEESLLLLSQFLKLAAIRRAEEEASELEESKALEGLLAQVYSGDASAVAAMLNLINGSDNTLKSINGEDLNVTYATLKIASMTQVPYIEDEDQIGESGLITKDEQLDPGDTVVANTTCTEISTENMPSQVNSQHGSYQIPGILQSLDSSNDVVNTLTGTNWNASNELSQPQEWAEPSHNNQKEAKQNSNVTGPTNNHSWADDQPVLNPETSIPNNSGGDGFQEIHRNRGGRSHRGGRYDGHRGRGHYRGEGYRGRGRGGGANRGGRRSDD</sequence>
<evidence type="ECO:0000313" key="4">
    <source>
        <dbReference type="EMBL" id="KHJ30778.1"/>
    </source>
</evidence>
<evidence type="ECO:0000313" key="5">
    <source>
        <dbReference type="Proteomes" id="UP000030854"/>
    </source>
</evidence>
<proteinExistence type="predicted"/>
<keyword evidence="1" id="KW-0175">Coiled coil</keyword>
<dbReference type="Pfam" id="PF26434">
    <property type="entry name" value="YAG7_C"/>
    <property type="match status" value="1"/>
</dbReference>
<keyword evidence="5" id="KW-1185">Reference proteome</keyword>
<feature type="compositionally biased region" description="Basic and acidic residues" evidence="2">
    <location>
        <begin position="416"/>
        <end position="433"/>
    </location>
</feature>
<reference evidence="4 5" key="1">
    <citation type="journal article" date="2014" name="BMC Genomics">
        <title>Adaptive genomic structural variation in the grape powdery mildew pathogen, Erysiphe necator.</title>
        <authorList>
            <person name="Jones L."/>
            <person name="Riaz S."/>
            <person name="Morales-Cruz A."/>
            <person name="Amrine K.C."/>
            <person name="McGuire B."/>
            <person name="Gubler W.D."/>
            <person name="Walker M.A."/>
            <person name="Cantu D."/>
        </authorList>
    </citation>
    <scope>NUCLEOTIDE SEQUENCE [LARGE SCALE GENOMIC DNA]</scope>
    <source>
        <strain evidence="5">c</strain>
    </source>
</reference>
<dbReference type="OrthoDB" id="5399559at2759"/>
<feature type="domain" description="YAG7-like dimerisation" evidence="3">
    <location>
        <begin position="179"/>
        <end position="261"/>
    </location>
</feature>
<feature type="coiled-coil region" evidence="1">
    <location>
        <begin position="140"/>
        <end position="179"/>
    </location>
</feature>
<evidence type="ECO:0000256" key="2">
    <source>
        <dbReference type="SAM" id="MobiDB-lite"/>
    </source>
</evidence>
<accession>A0A0B1NXW1</accession>
<feature type="compositionally biased region" description="Polar residues" evidence="2">
    <location>
        <begin position="366"/>
        <end position="378"/>
    </location>
</feature>
<organism evidence="4 5">
    <name type="scientific">Uncinula necator</name>
    <name type="common">Grape powdery mildew</name>
    <dbReference type="NCBI Taxonomy" id="52586"/>
    <lineage>
        <taxon>Eukaryota</taxon>
        <taxon>Fungi</taxon>
        <taxon>Dikarya</taxon>
        <taxon>Ascomycota</taxon>
        <taxon>Pezizomycotina</taxon>
        <taxon>Leotiomycetes</taxon>
        <taxon>Erysiphales</taxon>
        <taxon>Erysiphaceae</taxon>
        <taxon>Erysiphe</taxon>
    </lineage>
</organism>
<dbReference type="AlphaFoldDB" id="A0A0B1NXW1"/>
<dbReference type="Proteomes" id="UP000030854">
    <property type="component" value="Unassembled WGS sequence"/>
</dbReference>